<name>A0A0A7EF72_9GAMM</name>
<organism evidence="1 2">
    <name type="scientific">Pseudoalteromonas piratica</name>
    <dbReference type="NCBI Taxonomy" id="1348114"/>
    <lineage>
        <taxon>Bacteria</taxon>
        <taxon>Pseudomonadati</taxon>
        <taxon>Pseudomonadota</taxon>
        <taxon>Gammaproteobacteria</taxon>
        <taxon>Alteromonadales</taxon>
        <taxon>Pseudoalteromonadaceae</taxon>
        <taxon>Pseudoalteromonas</taxon>
    </lineage>
</organism>
<protein>
    <recommendedName>
        <fullName evidence="3">Helix-turn-helix type 11 domain-containing protein</fullName>
    </recommendedName>
</protein>
<dbReference type="HOGENOM" id="CLU_2555742_0_0_6"/>
<sequence>MSVEQTMCKSSLNAKTLAVLKRGGRYSAMDLVRELNVSPFTQITARIRDLRKAKHGCHNILCLRDADGVYRYELIGANNEAA</sequence>
<dbReference type="KEGG" id="pseo:OM33_08420"/>
<keyword evidence="2" id="KW-1185">Reference proteome</keyword>
<dbReference type="AlphaFoldDB" id="A0A0A7EF72"/>
<evidence type="ECO:0000313" key="2">
    <source>
        <dbReference type="Proteomes" id="UP000030341"/>
    </source>
</evidence>
<dbReference type="EMBL" id="CP009888">
    <property type="protein sequence ID" value="AIY65178.1"/>
    <property type="molecule type" value="Genomic_DNA"/>
</dbReference>
<accession>A0A0A7EF72</accession>
<evidence type="ECO:0008006" key="3">
    <source>
        <dbReference type="Google" id="ProtNLM"/>
    </source>
</evidence>
<evidence type="ECO:0000313" key="1">
    <source>
        <dbReference type="EMBL" id="AIY65178.1"/>
    </source>
</evidence>
<proteinExistence type="predicted"/>
<reference evidence="1 2" key="1">
    <citation type="submission" date="2014-11" db="EMBL/GenBank/DDBJ databases">
        <title>Complete Genome Sequence of Pseudoalteromonas sp. Strain OCN003 Isolated from Kaneohe Bay, Oahu, Hawaii.</title>
        <authorList>
            <person name="Beurmann S."/>
            <person name="Videau P."/>
            <person name="Ushijima B."/>
            <person name="Smith A.M."/>
            <person name="Aeby G.S."/>
            <person name="Callahan S.M."/>
            <person name="Belcaid M."/>
        </authorList>
    </citation>
    <scope>NUCLEOTIDE SEQUENCE [LARGE SCALE GENOMIC DNA]</scope>
    <source>
        <strain evidence="1 2">OCN003</strain>
    </source>
</reference>
<dbReference type="RefSeq" id="WP_038640821.1">
    <property type="nucleotide sequence ID" value="NZ_CP009888.1"/>
</dbReference>
<gene>
    <name evidence="1" type="ORF">OM33_08420</name>
</gene>
<dbReference type="Proteomes" id="UP000030341">
    <property type="component" value="Chromosome 1"/>
</dbReference>